<dbReference type="SUPFAM" id="SSF52794">
    <property type="entry name" value="PTS system IIB component-like"/>
    <property type="match status" value="1"/>
</dbReference>
<dbReference type="EMBL" id="JXKG01000005">
    <property type="protein sequence ID" value="OJG15681.1"/>
    <property type="molecule type" value="Genomic_DNA"/>
</dbReference>
<dbReference type="Pfam" id="PF02302">
    <property type="entry name" value="PTS_IIB"/>
    <property type="match status" value="1"/>
</dbReference>
<feature type="domain" description="PTS EIIB type-2" evidence="2">
    <location>
        <begin position="3"/>
        <end position="96"/>
    </location>
</feature>
<name>A0A1L8R7F8_9ENTE</name>
<evidence type="ECO:0000256" key="1">
    <source>
        <dbReference type="ARBA" id="ARBA00022679"/>
    </source>
</evidence>
<dbReference type="InterPro" id="IPR013011">
    <property type="entry name" value="PTS_EIIB_2"/>
</dbReference>
<dbReference type="Proteomes" id="UP000182835">
    <property type="component" value="Unassembled WGS sequence"/>
</dbReference>
<evidence type="ECO:0000313" key="4">
    <source>
        <dbReference type="Proteomes" id="UP000182835"/>
    </source>
</evidence>
<sequence>MAKNLLFVCATGIATSTAVTEKVMEFLKDKGVNDVNYSQTNVASVQSNSEDADLIVSTTKIPYELATPVINGLSLITGVGEEKVLNSIYDKLTEGE</sequence>
<dbReference type="InterPro" id="IPR036095">
    <property type="entry name" value="PTS_EIIB-like_sf"/>
</dbReference>
<comment type="caution">
    <text evidence="3">The sequence shown here is derived from an EMBL/GenBank/DDBJ whole genome shotgun (WGS) entry which is preliminary data.</text>
</comment>
<dbReference type="RefSeq" id="WP_071864350.1">
    <property type="nucleotide sequence ID" value="NZ_JBHLVQ010000007.1"/>
</dbReference>
<evidence type="ECO:0000259" key="2">
    <source>
        <dbReference type="PROSITE" id="PS51099"/>
    </source>
</evidence>
<gene>
    <name evidence="3" type="ORF">RU96_GL001986</name>
</gene>
<dbReference type="PROSITE" id="PS51099">
    <property type="entry name" value="PTS_EIIB_TYPE_2"/>
    <property type="match status" value="1"/>
</dbReference>
<organism evidence="3 4">
    <name type="scientific">Enterococcus canintestini</name>
    <dbReference type="NCBI Taxonomy" id="317010"/>
    <lineage>
        <taxon>Bacteria</taxon>
        <taxon>Bacillati</taxon>
        <taxon>Bacillota</taxon>
        <taxon>Bacilli</taxon>
        <taxon>Lactobacillales</taxon>
        <taxon>Enterococcaceae</taxon>
        <taxon>Enterococcus</taxon>
    </lineage>
</organism>
<dbReference type="GO" id="GO:0009401">
    <property type="term" value="P:phosphoenolpyruvate-dependent sugar phosphotransferase system"/>
    <property type="evidence" value="ECO:0007669"/>
    <property type="project" value="InterPro"/>
</dbReference>
<reference evidence="3 4" key="1">
    <citation type="submission" date="2014-12" db="EMBL/GenBank/DDBJ databases">
        <title>Draft genome sequences of 29 type strains of Enterococci.</title>
        <authorList>
            <person name="Zhong Z."/>
            <person name="Sun Z."/>
            <person name="Liu W."/>
            <person name="Zhang W."/>
            <person name="Zhang H."/>
        </authorList>
    </citation>
    <scope>NUCLEOTIDE SEQUENCE [LARGE SCALE GENOMIC DNA]</scope>
    <source>
        <strain evidence="3 4">DSM 21207</strain>
    </source>
</reference>
<evidence type="ECO:0000313" key="3">
    <source>
        <dbReference type="EMBL" id="OJG15681.1"/>
    </source>
</evidence>
<accession>A0A1L8R7F8</accession>
<dbReference type="OrthoDB" id="6505030at2"/>
<protein>
    <recommendedName>
        <fullName evidence="2">PTS EIIB type-2 domain-containing protein</fullName>
    </recommendedName>
</protein>
<dbReference type="STRING" id="317010.RU96_GL001986"/>
<dbReference type="InterPro" id="IPR003501">
    <property type="entry name" value="PTS_EIIB_2/3"/>
</dbReference>
<dbReference type="AlphaFoldDB" id="A0A1L8R7F8"/>
<keyword evidence="1" id="KW-0808">Transferase</keyword>
<dbReference type="CDD" id="cd05566">
    <property type="entry name" value="PTS_IIB_galactitol"/>
    <property type="match status" value="1"/>
</dbReference>
<proteinExistence type="predicted"/>
<dbReference type="GO" id="GO:0008982">
    <property type="term" value="F:protein-N(PI)-phosphohistidine-sugar phosphotransferase activity"/>
    <property type="evidence" value="ECO:0007669"/>
    <property type="project" value="InterPro"/>
</dbReference>
<dbReference type="Gene3D" id="3.40.50.2300">
    <property type="match status" value="1"/>
</dbReference>